<keyword evidence="4" id="KW-0809">Transit peptide</keyword>
<dbReference type="OrthoDB" id="430436at2759"/>
<evidence type="ECO:0000256" key="6">
    <source>
        <dbReference type="ARBA" id="ARBA00023136"/>
    </source>
</evidence>
<dbReference type="EMBL" id="QWIK01000029">
    <property type="protein sequence ID" value="RMY15653.1"/>
    <property type="molecule type" value="Genomic_DNA"/>
</dbReference>
<reference evidence="9 10" key="1">
    <citation type="journal article" date="2018" name="BMC Genomics">
        <title>Genomic evidence for intraspecific hybridization in a clonal and extremely halotolerant yeast.</title>
        <authorList>
            <person name="Gostincar C."/>
            <person name="Stajich J.E."/>
            <person name="Zupancic J."/>
            <person name="Zalar P."/>
            <person name="Gunde-Cimerman N."/>
        </authorList>
    </citation>
    <scope>NUCLEOTIDE SEQUENCE [LARGE SCALE GENOMIC DNA]</scope>
    <source>
        <strain evidence="8 10">EXF-6654</strain>
        <strain evidence="7 9">EXF-6656</strain>
    </source>
</reference>
<name>A0A3M6W7S1_HORWE</name>
<dbReference type="FunFam" id="3.40.50.720:FF:000366">
    <property type="entry name" value="Protein FMP52, mitochondrial"/>
    <property type="match status" value="1"/>
</dbReference>
<dbReference type="Pfam" id="PF08732">
    <property type="entry name" value="HIM1"/>
    <property type="match status" value="1"/>
</dbReference>
<protein>
    <recommendedName>
        <fullName evidence="11">NAD(P)-binding domain-containing protein</fullName>
    </recommendedName>
</protein>
<evidence type="ECO:0000256" key="1">
    <source>
        <dbReference type="ARBA" id="ARBA00004450"/>
    </source>
</evidence>
<dbReference type="EMBL" id="QWIJ01001550">
    <property type="protein sequence ID" value="RMX74366.1"/>
    <property type="molecule type" value="Genomic_DNA"/>
</dbReference>
<evidence type="ECO:0000313" key="9">
    <source>
        <dbReference type="Proteomes" id="UP000281245"/>
    </source>
</evidence>
<keyword evidence="6" id="KW-0472">Membrane</keyword>
<dbReference type="SUPFAM" id="SSF51735">
    <property type="entry name" value="NAD(P)-binding Rossmann-fold domains"/>
    <property type="match status" value="1"/>
</dbReference>
<comment type="caution">
    <text evidence="7">The sequence shown here is derived from an EMBL/GenBank/DDBJ whole genome shotgun (WGS) entry which is preliminary data.</text>
</comment>
<dbReference type="InterPro" id="IPR036291">
    <property type="entry name" value="NAD(P)-bd_dom_sf"/>
</dbReference>
<keyword evidence="5" id="KW-0496">Mitochondrion</keyword>
<accession>A0A3M6W7S1</accession>
<dbReference type="PANTHER" id="PTHR14097:SF7">
    <property type="entry name" value="OXIDOREDUCTASE HTATIP2"/>
    <property type="match status" value="1"/>
</dbReference>
<dbReference type="GO" id="GO:0051170">
    <property type="term" value="P:import into nucleus"/>
    <property type="evidence" value="ECO:0007669"/>
    <property type="project" value="TreeGrafter"/>
</dbReference>
<evidence type="ECO:0000256" key="5">
    <source>
        <dbReference type="ARBA" id="ARBA00023128"/>
    </source>
</evidence>
<comment type="subcellular location">
    <subcellularLocation>
        <location evidence="1">Mitochondrion outer membrane</location>
        <topology evidence="1">Peripheral membrane protein</topology>
    </subcellularLocation>
</comment>
<dbReference type="VEuPathDB" id="FungiDB:BTJ68_14716"/>
<comment type="similarity">
    <text evidence="2">Belongs to the FMP52 family.</text>
</comment>
<dbReference type="Gene3D" id="3.40.50.720">
    <property type="entry name" value="NAD(P)-binding Rossmann-like Domain"/>
    <property type="match status" value="1"/>
</dbReference>
<sequence length="225" mass="24309">MTNAVLAGSTGLIGHNILDTLCDLPNFDLVHAFSRKELPTKAKLNPLVNSDSSNWPSEFPKSSQLFISALGTTRGNAGGFENQRKIDYDLNLALAKAAKEAGTKHYVLISSGGANPNSPFGYPKMKGELEEAVKALDFEHCIILRPGLIVGERNESRIAEGVFRKIASAAGCVSNGLKDFWAQDADVIGRAAVKAGMDCLEGKEGEKFRILGQSDIVRMGRTEWK</sequence>
<dbReference type="InterPro" id="IPR014843">
    <property type="entry name" value="Him1/Fmp52"/>
</dbReference>
<keyword evidence="3" id="KW-1000">Mitochondrion outer membrane</keyword>
<evidence type="ECO:0008006" key="11">
    <source>
        <dbReference type="Google" id="ProtNLM"/>
    </source>
</evidence>
<evidence type="ECO:0000313" key="10">
    <source>
        <dbReference type="Proteomes" id="UP000282582"/>
    </source>
</evidence>
<evidence type="ECO:0000256" key="4">
    <source>
        <dbReference type="ARBA" id="ARBA00022946"/>
    </source>
</evidence>
<dbReference type="Proteomes" id="UP000282582">
    <property type="component" value="Unassembled WGS sequence"/>
</dbReference>
<dbReference type="Proteomes" id="UP000281245">
    <property type="component" value="Unassembled WGS sequence"/>
</dbReference>
<proteinExistence type="inferred from homology"/>
<evidence type="ECO:0000256" key="2">
    <source>
        <dbReference type="ARBA" id="ARBA00006617"/>
    </source>
</evidence>
<evidence type="ECO:0000313" key="7">
    <source>
        <dbReference type="EMBL" id="RMX74366.1"/>
    </source>
</evidence>
<organism evidence="7 9">
    <name type="scientific">Hortaea werneckii</name>
    <name type="common">Black yeast</name>
    <name type="synonym">Cladosporium werneckii</name>
    <dbReference type="NCBI Taxonomy" id="91943"/>
    <lineage>
        <taxon>Eukaryota</taxon>
        <taxon>Fungi</taxon>
        <taxon>Dikarya</taxon>
        <taxon>Ascomycota</taxon>
        <taxon>Pezizomycotina</taxon>
        <taxon>Dothideomycetes</taxon>
        <taxon>Dothideomycetidae</taxon>
        <taxon>Mycosphaerellales</taxon>
        <taxon>Teratosphaeriaceae</taxon>
        <taxon>Hortaea</taxon>
    </lineage>
</organism>
<dbReference type="PANTHER" id="PTHR14097">
    <property type="entry name" value="OXIDOREDUCTASE HTATIP2"/>
    <property type="match status" value="1"/>
</dbReference>
<evidence type="ECO:0000313" key="8">
    <source>
        <dbReference type="EMBL" id="RMY15653.1"/>
    </source>
</evidence>
<evidence type="ECO:0000256" key="3">
    <source>
        <dbReference type="ARBA" id="ARBA00022787"/>
    </source>
</evidence>
<dbReference type="GO" id="GO:0005741">
    <property type="term" value="C:mitochondrial outer membrane"/>
    <property type="evidence" value="ECO:0007669"/>
    <property type="project" value="UniProtKB-SubCell"/>
</dbReference>
<gene>
    <name evidence="8" type="ORF">D0868_00750</name>
    <name evidence="7" type="ORF">D0869_12672</name>
</gene>
<dbReference type="AlphaFoldDB" id="A0A3M6W7S1"/>